<evidence type="ECO:0000313" key="1">
    <source>
        <dbReference type="EMBL" id="KAJ7736223.1"/>
    </source>
</evidence>
<gene>
    <name evidence="1" type="ORF">DFH07DRAFT_779772</name>
</gene>
<accession>A0AAD7I7N8</accession>
<proteinExistence type="predicted"/>
<protein>
    <submittedName>
        <fullName evidence="1">Uncharacterized protein</fullName>
    </submittedName>
</protein>
<sequence>MQLPLRNPPDVEELDSVQRCNSDGMVGFKFPTSGWTDLTIRSNLHRDEHRYGHTAIHIIQSNVDAVTLEVRTCDQCVRTWEHEEIQLDSSRVLFEFWHCCLEEANHNPVHGPEIKLVVPRNFQGGTLNLSGFNRVEAVQTGPEWPVWKPFRVNVDAESIRVVAEKGRIRIKDCNTVCANIQAKKKLNVLVGSTSLYLLAAAHLLAGTYRGHGDAQDPLWELNARTLRVKTWRGLVYIRQTRATLAQIQTRAKKITLKDVTVEQLTAKAIGSPTAREPRTIILEDIFADSVVSIADDTFRQGRTQIRDFCAPRGNVTRRGTARGVGITCADGG</sequence>
<dbReference type="EMBL" id="JARJLG010000150">
    <property type="protein sequence ID" value="KAJ7736223.1"/>
    <property type="molecule type" value="Genomic_DNA"/>
</dbReference>
<evidence type="ECO:0000313" key="2">
    <source>
        <dbReference type="Proteomes" id="UP001215280"/>
    </source>
</evidence>
<organism evidence="1 2">
    <name type="scientific">Mycena maculata</name>
    <dbReference type="NCBI Taxonomy" id="230809"/>
    <lineage>
        <taxon>Eukaryota</taxon>
        <taxon>Fungi</taxon>
        <taxon>Dikarya</taxon>
        <taxon>Basidiomycota</taxon>
        <taxon>Agaricomycotina</taxon>
        <taxon>Agaricomycetes</taxon>
        <taxon>Agaricomycetidae</taxon>
        <taxon>Agaricales</taxon>
        <taxon>Marasmiineae</taxon>
        <taxon>Mycenaceae</taxon>
        <taxon>Mycena</taxon>
    </lineage>
</organism>
<keyword evidence="2" id="KW-1185">Reference proteome</keyword>
<dbReference type="AlphaFoldDB" id="A0AAD7I7N8"/>
<comment type="caution">
    <text evidence="1">The sequence shown here is derived from an EMBL/GenBank/DDBJ whole genome shotgun (WGS) entry which is preliminary data.</text>
</comment>
<dbReference type="Proteomes" id="UP001215280">
    <property type="component" value="Unassembled WGS sequence"/>
</dbReference>
<name>A0AAD7I7N8_9AGAR</name>
<reference evidence="1" key="1">
    <citation type="submission" date="2023-03" db="EMBL/GenBank/DDBJ databases">
        <title>Massive genome expansion in bonnet fungi (Mycena s.s.) driven by repeated elements and novel gene families across ecological guilds.</title>
        <authorList>
            <consortium name="Lawrence Berkeley National Laboratory"/>
            <person name="Harder C.B."/>
            <person name="Miyauchi S."/>
            <person name="Viragh M."/>
            <person name="Kuo A."/>
            <person name="Thoen E."/>
            <person name="Andreopoulos B."/>
            <person name="Lu D."/>
            <person name="Skrede I."/>
            <person name="Drula E."/>
            <person name="Henrissat B."/>
            <person name="Morin E."/>
            <person name="Kohler A."/>
            <person name="Barry K."/>
            <person name="LaButti K."/>
            <person name="Morin E."/>
            <person name="Salamov A."/>
            <person name="Lipzen A."/>
            <person name="Mereny Z."/>
            <person name="Hegedus B."/>
            <person name="Baldrian P."/>
            <person name="Stursova M."/>
            <person name="Weitz H."/>
            <person name="Taylor A."/>
            <person name="Grigoriev I.V."/>
            <person name="Nagy L.G."/>
            <person name="Martin F."/>
            <person name="Kauserud H."/>
        </authorList>
    </citation>
    <scope>NUCLEOTIDE SEQUENCE</scope>
    <source>
        <strain evidence="1">CBHHK188m</strain>
    </source>
</reference>